<feature type="region of interest" description="Disordered" evidence="1">
    <location>
        <begin position="220"/>
        <end position="245"/>
    </location>
</feature>
<name>A0A9W5XK08_9ACTN</name>
<feature type="compositionally biased region" description="Pro residues" evidence="1">
    <location>
        <begin position="234"/>
        <end position="245"/>
    </location>
</feature>
<dbReference type="Proteomes" id="UP000607311">
    <property type="component" value="Unassembled WGS sequence"/>
</dbReference>
<dbReference type="PROSITE" id="PS51257">
    <property type="entry name" value="PROKAR_LIPOPROTEIN"/>
    <property type="match status" value="1"/>
</dbReference>
<comment type="caution">
    <text evidence="3">The sequence shown here is derived from an EMBL/GenBank/DDBJ whole genome shotgun (WGS) entry which is preliminary data.</text>
</comment>
<sequence length="245" mass="24965">MPPTTVRSPAPGGRRLVAVSVSITATLGLLAGCAPAGGLASAPPGPTPASRGPGSAPSDAAELGGTPSRDGDPGGSNGPTSGCPDSGVRITYRGVSAAMGLRAMGLELVNCGDRPYRLHGYPEPRLRDADGDVIPVRVIRGAKGITSGFDDPPRPLVLAPGEAAGTALLWRNLVDNPTVVATNAEHLDVAPLRGRPAQRVVIQGHIDLGNTDRLGVSAWQKREPSTPEPTRAVPNPPPTTPVPLL</sequence>
<feature type="domain" description="DUF4232" evidence="2">
    <location>
        <begin position="83"/>
        <end position="220"/>
    </location>
</feature>
<feature type="compositionally biased region" description="Low complexity" evidence="1">
    <location>
        <begin position="35"/>
        <end position="61"/>
    </location>
</feature>
<gene>
    <name evidence="3" type="ORF">Vse01_13710</name>
</gene>
<dbReference type="OrthoDB" id="3827416at2"/>
<keyword evidence="4" id="KW-1185">Reference proteome</keyword>
<dbReference type="EMBL" id="BOPD01000008">
    <property type="protein sequence ID" value="GIJ32223.1"/>
    <property type="molecule type" value="Genomic_DNA"/>
</dbReference>
<dbReference type="InterPro" id="IPR025326">
    <property type="entry name" value="DUF4232"/>
</dbReference>
<organism evidence="3 4">
    <name type="scientific">Micromonospora sediminimaris</name>
    <dbReference type="NCBI Taxonomy" id="547162"/>
    <lineage>
        <taxon>Bacteria</taxon>
        <taxon>Bacillati</taxon>
        <taxon>Actinomycetota</taxon>
        <taxon>Actinomycetes</taxon>
        <taxon>Micromonosporales</taxon>
        <taxon>Micromonosporaceae</taxon>
        <taxon>Micromonospora</taxon>
    </lineage>
</organism>
<dbReference type="AlphaFoldDB" id="A0A9W5XK08"/>
<proteinExistence type="predicted"/>
<accession>A0A9W5XK08</accession>
<evidence type="ECO:0000256" key="1">
    <source>
        <dbReference type="SAM" id="MobiDB-lite"/>
    </source>
</evidence>
<protein>
    <recommendedName>
        <fullName evidence="2">DUF4232 domain-containing protein</fullName>
    </recommendedName>
</protein>
<evidence type="ECO:0000313" key="3">
    <source>
        <dbReference type="EMBL" id="GIJ32223.1"/>
    </source>
</evidence>
<evidence type="ECO:0000259" key="2">
    <source>
        <dbReference type="Pfam" id="PF14016"/>
    </source>
</evidence>
<dbReference type="RefSeq" id="WP_093403351.1">
    <property type="nucleotide sequence ID" value="NZ_BOPD01000008.1"/>
</dbReference>
<dbReference type="Pfam" id="PF14016">
    <property type="entry name" value="DUF4232"/>
    <property type="match status" value="1"/>
</dbReference>
<evidence type="ECO:0000313" key="4">
    <source>
        <dbReference type="Proteomes" id="UP000607311"/>
    </source>
</evidence>
<feature type="region of interest" description="Disordered" evidence="1">
    <location>
        <begin position="35"/>
        <end position="87"/>
    </location>
</feature>
<reference evidence="3" key="1">
    <citation type="submission" date="2021-01" db="EMBL/GenBank/DDBJ databases">
        <title>Whole genome shotgun sequence of Verrucosispora sediminis NBRC 107745.</title>
        <authorList>
            <person name="Komaki H."/>
            <person name="Tamura T."/>
        </authorList>
    </citation>
    <scope>NUCLEOTIDE SEQUENCE</scope>
    <source>
        <strain evidence="3">NBRC 107745</strain>
    </source>
</reference>